<keyword evidence="2" id="KW-1133">Transmembrane helix</keyword>
<comment type="caution">
    <text evidence="3">The sequence shown here is derived from an EMBL/GenBank/DDBJ whole genome shotgun (WGS) entry which is preliminary data.</text>
</comment>
<keyword evidence="2" id="KW-0812">Transmembrane</keyword>
<reference evidence="3" key="1">
    <citation type="submission" date="2019-08" db="EMBL/GenBank/DDBJ databases">
        <authorList>
            <person name="Kucharzyk K."/>
            <person name="Murdoch R.W."/>
            <person name="Higgins S."/>
            <person name="Loffler F."/>
        </authorList>
    </citation>
    <scope>NUCLEOTIDE SEQUENCE</scope>
</reference>
<accession>A0A645B014</accession>
<protein>
    <submittedName>
        <fullName evidence="3">Uncharacterized protein</fullName>
    </submittedName>
</protein>
<dbReference type="AlphaFoldDB" id="A0A645B014"/>
<proteinExistence type="predicted"/>
<evidence type="ECO:0000313" key="3">
    <source>
        <dbReference type="EMBL" id="MPM57901.1"/>
    </source>
</evidence>
<gene>
    <name evidence="3" type="ORF">SDC9_104730</name>
</gene>
<organism evidence="3">
    <name type="scientific">bioreactor metagenome</name>
    <dbReference type="NCBI Taxonomy" id="1076179"/>
    <lineage>
        <taxon>unclassified sequences</taxon>
        <taxon>metagenomes</taxon>
        <taxon>ecological metagenomes</taxon>
    </lineage>
</organism>
<sequence>MKAKPVEAPSSVTLLIITITSITSSAGIATFVNFSIPLEIPPITMSTVKAINIPWNKMFCPPLIIKLPKNAPLPNPPKPAPSLNSSIKNPSAYLSVYPPRTL</sequence>
<feature type="transmembrane region" description="Helical" evidence="2">
    <location>
        <begin position="12"/>
        <end position="36"/>
    </location>
</feature>
<evidence type="ECO:0000256" key="2">
    <source>
        <dbReference type="SAM" id="Phobius"/>
    </source>
</evidence>
<name>A0A645B014_9ZZZZ</name>
<keyword evidence="2" id="KW-0472">Membrane</keyword>
<evidence type="ECO:0000256" key="1">
    <source>
        <dbReference type="SAM" id="MobiDB-lite"/>
    </source>
</evidence>
<dbReference type="EMBL" id="VSSQ01016501">
    <property type="protein sequence ID" value="MPM57901.1"/>
    <property type="molecule type" value="Genomic_DNA"/>
</dbReference>
<feature type="region of interest" description="Disordered" evidence="1">
    <location>
        <begin position="75"/>
        <end position="102"/>
    </location>
</feature>